<evidence type="ECO:0000256" key="1">
    <source>
        <dbReference type="ARBA" id="ARBA00022679"/>
    </source>
</evidence>
<accession>A0A286GUH8</accession>
<dbReference type="EMBL" id="OCNH01000009">
    <property type="protein sequence ID" value="SOD99178.1"/>
    <property type="molecule type" value="Genomic_DNA"/>
</dbReference>
<dbReference type="AlphaFoldDB" id="A0A286GUH8"/>
<keyword evidence="4" id="KW-1185">Reference proteome</keyword>
<feature type="domain" description="Malonyl-CoA:ACP transacylase (MAT)" evidence="2">
    <location>
        <begin position="8"/>
        <end position="305"/>
    </location>
</feature>
<dbReference type="InterPro" id="IPR014043">
    <property type="entry name" value="Acyl_transferase_dom"/>
</dbReference>
<dbReference type="PANTHER" id="PTHR45681:SF6">
    <property type="entry name" value="POLYKETIDE SYNTHASE 37"/>
    <property type="match status" value="1"/>
</dbReference>
<dbReference type="SMART" id="SM00827">
    <property type="entry name" value="PKS_AT"/>
    <property type="match status" value="1"/>
</dbReference>
<reference evidence="4" key="1">
    <citation type="submission" date="2017-09" db="EMBL/GenBank/DDBJ databases">
        <authorList>
            <person name="Varghese N."/>
            <person name="Submissions S."/>
        </authorList>
    </citation>
    <scope>NUCLEOTIDE SEQUENCE [LARGE SCALE GENOMIC DNA]</scope>
    <source>
        <strain evidence="4">DSM 29961</strain>
    </source>
</reference>
<dbReference type="PANTHER" id="PTHR45681">
    <property type="entry name" value="POLYKETIDE SYNTHASE 44-RELATED"/>
    <property type="match status" value="1"/>
</dbReference>
<dbReference type="OrthoDB" id="9805460at2"/>
<dbReference type="SUPFAM" id="SSF52151">
    <property type="entry name" value="FabD/lysophospholipase-like"/>
    <property type="match status" value="1"/>
</dbReference>
<dbReference type="InterPro" id="IPR016035">
    <property type="entry name" value="Acyl_Trfase/lysoPLipase"/>
</dbReference>
<protein>
    <submittedName>
        <fullName evidence="3">Malonyl CoA-acyl carrier protein transacylase</fullName>
    </submittedName>
</protein>
<proteinExistence type="predicted"/>
<dbReference type="RefSeq" id="WP_097131671.1">
    <property type="nucleotide sequence ID" value="NZ_OCNH01000009.1"/>
</dbReference>
<dbReference type="Proteomes" id="UP000219452">
    <property type="component" value="Unassembled WGS sequence"/>
</dbReference>
<dbReference type="InterPro" id="IPR001227">
    <property type="entry name" value="Ac_transferase_dom_sf"/>
</dbReference>
<dbReference type="InterPro" id="IPR050444">
    <property type="entry name" value="Polyketide_Synthase"/>
</dbReference>
<organism evidence="3 4">
    <name type="scientific">Spirosoma fluviale</name>
    <dbReference type="NCBI Taxonomy" id="1597977"/>
    <lineage>
        <taxon>Bacteria</taxon>
        <taxon>Pseudomonadati</taxon>
        <taxon>Bacteroidota</taxon>
        <taxon>Cytophagia</taxon>
        <taxon>Cytophagales</taxon>
        <taxon>Cytophagaceae</taxon>
        <taxon>Spirosoma</taxon>
    </lineage>
</organism>
<evidence type="ECO:0000313" key="4">
    <source>
        <dbReference type="Proteomes" id="UP000219452"/>
    </source>
</evidence>
<dbReference type="Gene3D" id="3.40.366.10">
    <property type="entry name" value="Malonyl-Coenzyme A Acyl Carrier Protein, domain 2"/>
    <property type="match status" value="1"/>
</dbReference>
<name>A0A286GUH8_9BACT</name>
<dbReference type="GO" id="GO:0016740">
    <property type="term" value="F:transferase activity"/>
    <property type="evidence" value="ECO:0007669"/>
    <property type="project" value="UniProtKB-KW"/>
</dbReference>
<evidence type="ECO:0000313" key="3">
    <source>
        <dbReference type="EMBL" id="SOD99178.1"/>
    </source>
</evidence>
<evidence type="ECO:0000259" key="2">
    <source>
        <dbReference type="SMART" id="SM00827"/>
    </source>
</evidence>
<gene>
    <name evidence="3" type="ORF">SAMN06269250_6303</name>
</gene>
<keyword evidence="1" id="KW-0808">Transferase</keyword>
<dbReference type="Pfam" id="PF00698">
    <property type="entry name" value="Acyl_transf_1"/>
    <property type="match status" value="1"/>
</dbReference>
<sequence length="307" mass="35267">MKNQNVFLIAGQGTQYYHMGKSLYQSDEFFQYWMDEQDYLFKSIAGYSVLADLHDSSKNKAMPYQNIMTSHAAIFMIEYALGLSLMNQGIVPECLLGISLGELVAFTLANSITLAAALETVYQESLIIQRSCPPCKMYVIFETMASFYSHSSLYLFTELVAETNQSQLVISCTSSRSCVLEQFFIDQKIRFIELPINYGFHTCWLEPAKDSLCELYSKLTVLPGMFPVLSARECRTVEIDDMNKVDLLWRRIRQPFYVEKSLRSLIGQCNESLWFDISPNSVFNTQCKQIDLGDRKKIYSFLSPFKD</sequence>